<evidence type="ECO:0000313" key="2">
    <source>
        <dbReference type="EMBL" id="MEN1947591.1"/>
    </source>
</evidence>
<dbReference type="Proteomes" id="UP001425155">
    <property type="component" value="Unassembled WGS sequence"/>
</dbReference>
<keyword evidence="1" id="KW-0472">Membrane</keyword>
<keyword evidence="1" id="KW-1133">Transmembrane helix</keyword>
<reference evidence="2 3" key="1">
    <citation type="submission" date="2024-03" db="EMBL/GenBank/DDBJ databases">
        <title>YIM 134122 draft genome.</title>
        <authorList>
            <person name="Zuo S."/>
            <person name="Xiong L."/>
        </authorList>
    </citation>
    <scope>NUCLEOTIDE SEQUENCE [LARGE SCALE GENOMIC DNA]</scope>
    <source>
        <strain evidence="2 3">YIM 134122</strain>
    </source>
</reference>
<keyword evidence="3" id="KW-1185">Reference proteome</keyword>
<protein>
    <recommendedName>
        <fullName evidence="4">LPXTG cell wall anchor domain-containing protein</fullName>
    </recommendedName>
</protein>
<name>A0ABU9W8W2_9MICO</name>
<evidence type="ECO:0000256" key="1">
    <source>
        <dbReference type="SAM" id="Phobius"/>
    </source>
</evidence>
<proteinExistence type="predicted"/>
<accession>A0ABU9W8W2</accession>
<evidence type="ECO:0000313" key="3">
    <source>
        <dbReference type="Proteomes" id="UP001425155"/>
    </source>
</evidence>
<keyword evidence="1" id="KW-0812">Transmembrane</keyword>
<dbReference type="EMBL" id="JBCLVG010000002">
    <property type="protein sequence ID" value="MEN1947591.1"/>
    <property type="molecule type" value="Genomic_DNA"/>
</dbReference>
<gene>
    <name evidence="2" type="ORF">WJX64_13615</name>
</gene>
<organism evidence="2 3">
    <name type="scientific">Leifsonia stereocauli</name>
    <dbReference type="NCBI Taxonomy" id="3134136"/>
    <lineage>
        <taxon>Bacteria</taxon>
        <taxon>Bacillati</taxon>
        <taxon>Actinomycetota</taxon>
        <taxon>Actinomycetes</taxon>
        <taxon>Micrococcales</taxon>
        <taxon>Microbacteriaceae</taxon>
        <taxon>Leifsonia</taxon>
    </lineage>
</organism>
<sequence length="50" mass="5134">MFHHAASTLHTSTSLLATSGMNPGLSIVVAAGALLTGVALYLGLRRRNQG</sequence>
<evidence type="ECO:0008006" key="4">
    <source>
        <dbReference type="Google" id="ProtNLM"/>
    </source>
</evidence>
<comment type="caution">
    <text evidence="2">The sequence shown here is derived from an EMBL/GenBank/DDBJ whole genome shotgun (WGS) entry which is preliminary data.</text>
</comment>
<dbReference type="RefSeq" id="WP_342114937.1">
    <property type="nucleotide sequence ID" value="NZ_JBCAUN010000002.1"/>
</dbReference>
<feature type="transmembrane region" description="Helical" evidence="1">
    <location>
        <begin position="24"/>
        <end position="44"/>
    </location>
</feature>